<gene>
    <name evidence="5" type="ORF">ACFPZN_30130</name>
</gene>
<dbReference type="PROSITE" id="PS51257">
    <property type="entry name" value="PROKAR_LIPOPROTEIN"/>
    <property type="match status" value="1"/>
</dbReference>
<evidence type="ECO:0000256" key="3">
    <source>
        <dbReference type="SAM" id="SignalP"/>
    </source>
</evidence>
<dbReference type="RefSeq" id="WP_378285629.1">
    <property type="nucleotide sequence ID" value="NZ_JBHSON010000046.1"/>
</dbReference>
<feature type="domain" description="Leucine-binding protein" evidence="4">
    <location>
        <begin position="31"/>
        <end position="381"/>
    </location>
</feature>
<organism evidence="5 6">
    <name type="scientific">Actinomadura rugatobispora</name>
    <dbReference type="NCBI Taxonomy" id="1994"/>
    <lineage>
        <taxon>Bacteria</taxon>
        <taxon>Bacillati</taxon>
        <taxon>Actinomycetota</taxon>
        <taxon>Actinomycetes</taxon>
        <taxon>Streptosporangiales</taxon>
        <taxon>Thermomonosporaceae</taxon>
        <taxon>Actinomadura</taxon>
    </lineage>
</organism>
<sequence length="395" mass="40817">MRRFAAALCALAVTAGCSSAGGSSETSSGNTIKIGVICSCSGKAGMTGFNVPVQSAVMAWAKTVNASGGLNGRQVEIVAKDDGLNPGTALTAAKKLVADKVAAIINMSMIDQTWASTVEKAKVPVVGVFSNTKPFETNPYFFPEGQTGGQIHKAVVSIAKGAGAANLGFMYCAEAPVCAESVPKLAATGKAQGVPVVYNTKISSTAPNYTAQCVAARQQGVSALYIGSSSAVAAKVAADCARQGWNPIYITQGAAFGMNMASAPGLSQNLWMQFATLPFFADTPAVRAFNTAMDKHYPGVRQNTGVFIHNAFMGWVSAKLLEQAIKNSGAAAGEKPTAAQVVKGLESLKDYTVDGLAPPLTFEPGKPHKVDCWFTAQVKNGRPMVANDGKVTCAS</sequence>
<feature type="signal peptide" evidence="3">
    <location>
        <begin position="1"/>
        <end position="20"/>
    </location>
</feature>
<name>A0ABW1A5E6_9ACTN</name>
<keyword evidence="6" id="KW-1185">Reference proteome</keyword>
<dbReference type="CDD" id="cd06341">
    <property type="entry name" value="PBP1_ABC_ligand_binding-like"/>
    <property type="match status" value="1"/>
</dbReference>
<dbReference type="Pfam" id="PF13458">
    <property type="entry name" value="Peripla_BP_6"/>
    <property type="match status" value="1"/>
</dbReference>
<dbReference type="Proteomes" id="UP001596074">
    <property type="component" value="Unassembled WGS sequence"/>
</dbReference>
<dbReference type="SUPFAM" id="SSF53822">
    <property type="entry name" value="Periplasmic binding protein-like I"/>
    <property type="match status" value="1"/>
</dbReference>
<accession>A0ABW1A5E6</accession>
<comment type="caution">
    <text evidence="5">The sequence shown here is derived from an EMBL/GenBank/DDBJ whole genome shotgun (WGS) entry which is preliminary data.</text>
</comment>
<evidence type="ECO:0000259" key="4">
    <source>
        <dbReference type="Pfam" id="PF13458"/>
    </source>
</evidence>
<comment type="similarity">
    <text evidence="1">Belongs to the leucine-binding protein family.</text>
</comment>
<protein>
    <submittedName>
        <fullName evidence="5">ABC transporter substrate-binding protein</fullName>
    </submittedName>
</protein>
<evidence type="ECO:0000313" key="6">
    <source>
        <dbReference type="Proteomes" id="UP001596074"/>
    </source>
</evidence>
<dbReference type="PANTHER" id="PTHR47235:SF1">
    <property type="entry name" value="BLR6548 PROTEIN"/>
    <property type="match status" value="1"/>
</dbReference>
<keyword evidence="2 3" id="KW-0732">Signal</keyword>
<reference evidence="6" key="1">
    <citation type="journal article" date="2019" name="Int. J. Syst. Evol. Microbiol.">
        <title>The Global Catalogue of Microorganisms (GCM) 10K type strain sequencing project: providing services to taxonomists for standard genome sequencing and annotation.</title>
        <authorList>
            <consortium name="The Broad Institute Genomics Platform"/>
            <consortium name="The Broad Institute Genome Sequencing Center for Infectious Disease"/>
            <person name="Wu L."/>
            <person name="Ma J."/>
        </authorList>
    </citation>
    <scope>NUCLEOTIDE SEQUENCE [LARGE SCALE GENOMIC DNA]</scope>
    <source>
        <strain evidence="6">KCTC 42087</strain>
    </source>
</reference>
<dbReference type="PANTHER" id="PTHR47235">
    <property type="entry name" value="BLR6548 PROTEIN"/>
    <property type="match status" value="1"/>
</dbReference>
<feature type="chain" id="PRO_5045142343" evidence="3">
    <location>
        <begin position="21"/>
        <end position="395"/>
    </location>
</feature>
<dbReference type="EMBL" id="JBHSON010000046">
    <property type="protein sequence ID" value="MFC5749907.1"/>
    <property type="molecule type" value="Genomic_DNA"/>
</dbReference>
<dbReference type="InterPro" id="IPR028082">
    <property type="entry name" value="Peripla_BP_I"/>
</dbReference>
<evidence type="ECO:0000313" key="5">
    <source>
        <dbReference type="EMBL" id="MFC5749907.1"/>
    </source>
</evidence>
<proteinExistence type="inferred from homology"/>
<dbReference type="InterPro" id="IPR028081">
    <property type="entry name" value="Leu-bd"/>
</dbReference>
<dbReference type="Gene3D" id="3.40.50.2300">
    <property type="match status" value="2"/>
</dbReference>
<evidence type="ECO:0000256" key="1">
    <source>
        <dbReference type="ARBA" id="ARBA00010062"/>
    </source>
</evidence>
<evidence type="ECO:0000256" key="2">
    <source>
        <dbReference type="ARBA" id="ARBA00022729"/>
    </source>
</evidence>